<proteinExistence type="predicted"/>
<organism evidence="2 3">
    <name type="scientific">Colocasia esculenta</name>
    <name type="common">Wild taro</name>
    <name type="synonym">Arum esculentum</name>
    <dbReference type="NCBI Taxonomy" id="4460"/>
    <lineage>
        <taxon>Eukaryota</taxon>
        <taxon>Viridiplantae</taxon>
        <taxon>Streptophyta</taxon>
        <taxon>Embryophyta</taxon>
        <taxon>Tracheophyta</taxon>
        <taxon>Spermatophyta</taxon>
        <taxon>Magnoliopsida</taxon>
        <taxon>Liliopsida</taxon>
        <taxon>Araceae</taxon>
        <taxon>Aroideae</taxon>
        <taxon>Colocasieae</taxon>
        <taxon>Colocasia</taxon>
    </lineage>
</organism>
<evidence type="ECO:0000313" key="2">
    <source>
        <dbReference type="EMBL" id="MQM22410.1"/>
    </source>
</evidence>
<feature type="signal peptide" evidence="1">
    <location>
        <begin position="1"/>
        <end position="17"/>
    </location>
</feature>
<sequence>MTIKILALYRFTCNCLAFRYSASGCDITTVLTLAKNYHKVVHVWDSLTALVDLWHPQTHTFIFPAFEATILLEGLELIFGLPKDKKGEEYDISYTVAPIDSWAIHREITTKSEDLRIMTS</sequence>
<dbReference type="EMBL" id="NMUH01012865">
    <property type="protein sequence ID" value="MQM22410.1"/>
    <property type="molecule type" value="Genomic_DNA"/>
</dbReference>
<name>A0A843XTQ5_COLES</name>
<evidence type="ECO:0008006" key="4">
    <source>
        <dbReference type="Google" id="ProtNLM"/>
    </source>
</evidence>
<keyword evidence="1" id="KW-0732">Signal</keyword>
<dbReference type="Proteomes" id="UP000652761">
    <property type="component" value="Unassembled WGS sequence"/>
</dbReference>
<accession>A0A843XTQ5</accession>
<feature type="chain" id="PRO_5033016873" description="Aminotransferase-like plant mobile domain-containing protein" evidence="1">
    <location>
        <begin position="18"/>
        <end position="120"/>
    </location>
</feature>
<comment type="caution">
    <text evidence="2">The sequence shown here is derived from an EMBL/GenBank/DDBJ whole genome shotgun (WGS) entry which is preliminary data.</text>
</comment>
<protein>
    <recommendedName>
        <fullName evidence="4">Aminotransferase-like plant mobile domain-containing protein</fullName>
    </recommendedName>
</protein>
<evidence type="ECO:0000256" key="1">
    <source>
        <dbReference type="SAM" id="SignalP"/>
    </source>
</evidence>
<keyword evidence="3" id="KW-1185">Reference proteome</keyword>
<dbReference type="AlphaFoldDB" id="A0A843XTQ5"/>
<gene>
    <name evidence="2" type="ORF">Taro_055462</name>
</gene>
<evidence type="ECO:0000313" key="3">
    <source>
        <dbReference type="Proteomes" id="UP000652761"/>
    </source>
</evidence>
<reference evidence="2" key="1">
    <citation type="submission" date="2017-07" db="EMBL/GenBank/DDBJ databases">
        <title>Taro Niue Genome Assembly and Annotation.</title>
        <authorList>
            <person name="Atibalentja N."/>
            <person name="Keating K."/>
            <person name="Fields C.J."/>
        </authorList>
    </citation>
    <scope>NUCLEOTIDE SEQUENCE</scope>
    <source>
        <strain evidence="2">Niue_2</strain>
        <tissue evidence="2">Leaf</tissue>
    </source>
</reference>